<dbReference type="RefSeq" id="WP_214094986.1">
    <property type="nucleotide sequence ID" value="NZ_JAHCLR010000085.1"/>
</dbReference>
<protein>
    <submittedName>
        <fullName evidence="2">Serine protease</fullName>
    </submittedName>
</protein>
<keyword evidence="2" id="KW-0378">Hydrolase</keyword>
<feature type="signal peptide" evidence="1">
    <location>
        <begin position="1"/>
        <end position="28"/>
    </location>
</feature>
<dbReference type="InterPro" id="IPR009003">
    <property type="entry name" value="Peptidase_S1_PA"/>
</dbReference>
<accession>A0ABS5RPE2</accession>
<proteinExistence type="predicted"/>
<feature type="chain" id="PRO_5046739312" evidence="1">
    <location>
        <begin position="29"/>
        <end position="229"/>
    </location>
</feature>
<keyword evidence="2" id="KW-0645">Protease</keyword>
<evidence type="ECO:0000256" key="1">
    <source>
        <dbReference type="SAM" id="SignalP"/>
    </source>
</evidence>
<organism evidence="2 3">
    <name type="scientific">Mycolicibacter acidiphilus</name>
    <dbReference type="NCBI Taxonomy" id="2835306"/>
    <lineage>
        <taxon>Bacteria</taxon>
        <taxon>Bacillati</taxon>
        <taxon>Actinomycetota</taxon>
        <taxon>Actinomycetes</taxon>
        <taxon>Mycobacteriales</taxon>
        <taxon>Mycobacteriaceae</taxon>
        <taxon>Mycolicibacter</taxon>
    </lineage>
</organism>
<sequence length="229" mass="23417">MRIAYRWRVGVCVLLPLLAIVRAPDASAALPLGGGAGIIVDGTYCTLTTIGHDKTAELVGFTAASCGGPDSPVVAEGSENLGPVGTVVALANDPGLKYSVIKFDPAKITPLSNFAGFAINGIGPDTEQGQPECRLGAATGDFCWIRTTTPGSNPRRSMKGAVNYQPGDNGAPVTSGGLLVGMIFAGVYFPWPGPFITQGWDTILVKFSAILDDVNANGGPGAGFVPVPA</sequence>
<keyword evidence="3" id="KW-1185">Reference proteome</keyword>
<name>A0ABS5RPE2_9MYCO</name>
<evidence type="ECO:0000313" key="3">
    <source>
        <dbReference type="Proteomes" id="UP001519535"/>
    </source>
</evidence>
<gene>
    <name evidence="2" type="ORF">KIH27_21475</name>
</gene>
<dbReference type="Gene3D" id="2.40.10.10">
    <property type="entry name" value="Trypsin-like serine proteases"/>
    <property type="match status" value="2"/>
</dbReference>
<keyword evidence="1" id="KW-0732">Signal</keyword>
<dbReference type="SUPFAM" id="SSF50494">
    <property type="entry name" value="Trypsin-like serine proteases"/>
    <property type="match status" value="1"/>
</dbReference>
<dbReference type="GO" id="GO:0008233">
    <property type="term" value="F:peptidase activity"/>
    <property type="evidence" value="ECO:0007669"/>
    <property type="project" value="UniProtKB-KW"/>
</dbReference>
<comment type="caution">
    <text evidence="2">The sequence shown here is derived from an EMBL/GenBank/DDBJ whole genome shotgun (WGS) entry which is preliminary data.</text>
</comment>
<dbReference type="Proteomes" id="UP001519535">
    <property type="component" value="Unassembled WGS sequence"/>
</dbReference>
<evidence type="ECO:0000313" key="2">
    <source>
        <dbReference type="EMBL" id="MBS9536158.1"/>
    </source>
</evidence>
<reference evidence="2 3" key="1">
    <citation type="submission" date="2021-05" db="EMBL/GenBank/DDBJ databases">
        <title>Mycobacterium acidophilum sp. nov., an extremely acid-tolerant member of the genus Mycobacterium.</title>
        <authorList>
            <person name="Xia J."/>
        </authorList>
    </citation>
    <scope>NUCLEOTIDE SEQUENCE [LARGE SCALE GENOMIC DNA]</scope>
    <source>
        <strain evidence="2 3">M1</strain>
    </source>
</reference>
<dbReference type="InterPro" id="IPR043504">
    <property type="entry name" value="Peptidase_S1_PA_chymotrypsin"/>
</dbReference>
<dbReference type="EMBL" id="JAHCLR010000085">
    <property type="protein sequence ID" value="MBS9536158.1"/>
    <property type="molecule type" value="Genomic_DNA"/>
</dbReference>
<dbReference type="GO" id="GO:0006508">
    <property type="term" value="P:proteolysis"/>
    <property type="evidence" value="ECO:0007669"/>
    <property type="project" value="UniProtKB-KW"/>
</dbReference>